<evidence type="ECO:0000313" key="1">
    <source>
        <dbReference type="EMBL" id="KOO34779.1"/>
    </source>
</evidence>
<accession>A0A0M0K7J6</accession>
<evidence type="ECO:0000313" key="2">
    <source>
        <dbReference type="Proteomes" id="UP000037460"/>
    </source>
</evidence>
<dbReference type="AlphaFoldDB" id="A0A0M0K7J6"/>
<sequence>MLGHNGAAAAAGHVPVATGTATRGVIPALDPKADLAPIMHALDIGALRAAAFRSQPLPRKEALRCELVQPIVSGWLLCGAEDGAAAKTERGAHGYALRIAAETFIFWRPHGTAPHSEAALRSRATAFVAAVNGGTFAALWQPFVASAATRRPCPTDGAPAATTALPLEAIEEEAEARTPPPTDCELGSSERTARRATYLAAKGEPRRAWDCYAPSSVDDPSSREAKQATLDLLPQLDNPPTAAFADEPGVAPYTISAATFDRVIPHLPEIRAPGTLPQSNAIITACAEFGASAAMRAVFNACLADDVHPFLASCLQDPRGAVIQKLDPISGAIVGRRCLGLGEKDRCAMLSCVGFDMKEPMDTYLTSPPPEDLGRRQLAIDLAEDAFIQAEFVLADAVRSGLPTDVDAASTARDAARRALADAELPLKYVTNFCYAGDGTVQMFHLIQNWHHCVPSNITISDDECNMYGEC</sequence>
<organism evidence="1 2">
    <name type="scientific">Chrysochromulina tobinii</name>
    <dbReference type="NCBI Taxonomy" id="1460289"/>
    <lineage>
        <taxon>Eukaryota</taxon>
        <taxon>Haptista</taxon>
        <taxon>Haptophyta</taxon>
        <taxon>Prymnesiophyceae</taxon>
        <taxon>Prymnesiales</taxon>
        <taxon>Chrysochromulinaceae</taxon>
        <taxon>Chrysochromulina</taxon>
    </lineage>
</organism>
<protein>
    <submittedName>
        <fullName evidence="1">Uncharacterized protein</fullName>
    </submittedName>
</protein>
<comment type="caution">
    <text evidence="1">The sequence shown here is derived from an EMBL/GenBank/DDBJ whole genome shotgun (WGS) entry which is preliminary data.</text>
</comment>
<dbReference type="Proteomes" id="UP000037460">
    <property type="component" value="Unassembled WGS sequence"/>
</dbReference>
<reference evidence="2" key="1">
    <citation type="journal article" date="2015" name="PLoS Genet.">
        <title>Genome Sequence and Transcriptome Analyses of Chrysochromulina tobin: Metabolic Tools for Enhanced Algal Fitness in the Prominent Order Prymnesiales (Haptophyceae).</title>
        <authorList>
            <person name="Hovde B.T."/>
            <person name="Deodato C.R."/>
            <person name="Hunsperger H.M."/>
            <person name="Ryken S.A."/>
            <person name="Yost W."/>
            <person name="Jha R.K."/>
            <person name="Patterson J."/>
            <person name="Monnat R.J. Jr."/>
            <person name="Barlow S.B."/>
            <person name="Starkenburg S.R."/>
            <person name="Cattolico R.A."/>
        </authorList>
    </citation>
    <scope>NUCLEOTIDE SEQUENCE</scope>
    <source>
        <strain evidence="2">CCMP291</strain>
    </source>
</reference>
<proteinExistence type="predicted"/>
<gene>
    <name evidence="1" type="ORF">Ctob_016570</name>
</gene>
<name>A0A0M0K7J6_9EUKA</name>
<feature type="non-terminal residue" evidence="1">
    <location>
        <position position="471"/>
    </location>
</feature>
<keyword evidence="2" id="KW-1185">Reference proteome</keyword>
<dbReference type="EMBL" id="JWZX01001094">
    <property type="protein sequence ID" value="KOO34779.1"/>
    <property type="molecule type" value="Genomic_DNA"/>
</dbReference>